<evidence type="ECO:0000313" key="2">
    <source>
        <dbReference type="EMBL" id="PPB80122.1"/>
    </source>
</evidence>
<dbReference type="OrthoDB" id="8019720at2"/>
<evidence type="ECO:0000256" key="1">
    <source>
        <dbReference type="SAM" id="MobiDB-lite"/>
    </source>
</evidence>
<gene>
    <name evidence="2" type="ORF">B0O95_1431</name>
</gene>
<dbReference type="SUPFAM" id="SSF53955">
    <property type="entry name" value="Lysozyme-like"/>
    <property type="match status" value="1"/>
</dbReference>
<dbReference type="Proteomes" id="UP000243096">
    <property type="component" value="Unassembled WGS sequence"/>
</dbReference>
<sequence>MGNQRTVLDNKDTLTKQGKPYASTKCKCDDKDALRETCTMAILYYDLVSRQIRTLSSNGTFAPVNSNPWLQKKTFDADEKTFDADGNTKQSLLENSIGKKVPAQPGGNLKVATTAAEIASKTAIPDESKPQSFGSALANSAFGKLIARGEGDYNSVNRGARWSYKAGTENLGGMTVAQVMAQQLSARFNAAGRYQITGPTLGEAFIAMELTGAEKFDRALQDHIFGEYLVKEKRPAIADYIAGRSDDLLAALLESSKEWASVANPNKPPTPDSPKGVSYHDKKGKNKATISATEMKTALRNTRATYAVQLAPLDTPNKARSVKIK</sequence>
<dbReference type="Gene3D" id="1.10.530.10">
    <property type="match status" value="1"/>
</dbReference>
<evidence type="ECO:0000313" key="3">
    <source>
        <dbReference type="Proteomes" id="UP000243096"/>
    </source>
</evidence>
<name>A0A2P5K6G0_9BURK</name>
<protein>
    <submittedName>
        <fullName evidence="2">Uncharacterized protein</fullName>
    </submittedName>
</protein>
<organism evidence="2 3">
    <name type="scientific">Mycetohabitans endofungorum</name>
    <dbReference type="NCBI Taxonomy" id="417203"/>
    <lineage>
        <taxon>Bacteria</taxon>
        <taxon>Pseudomonadati</taxon>
        <taxon>Pseudomonadota</taxon>
        <taxon>Betaproteobacteria</taxon>
        <taxon>Burkholderiales</taxon>
        <taxon>Burkholderiaceae</taxon>
        <taxon>Mycetohabitans</taxon>
    </lineage>
</organism>
<feature type="region of interest" description="Disordered" evidence="1">
    <location>
        <begin position="260"/>
        <end position="289"/>
    </location>
</feature>
<accession>A0A2P5K6G0</accession>
<dbReference type="AlphaFoldDB" id="A0A2P5K6G0"/>
<keyword evidence="3" id="KW-1185">Reference proteome</keyword>
<proteinExistence type="predicted"/>
<dbReference type="EMBL" id="PRDW01000043">
    <property type="protein sequence ID" value="PPB80122.1"/>
    <property type="molecule type" value="Genomic_DNA"/>
</dbReference>
<dbReference type="RefSeq" id="WP_146064119.1">
    <property type="nucleotide sequence ID" value="NZ_CP062179.1"/>
</dbReference>
<comment type="caution">
    <text evidence="2">The sequence shown here is derived from an EMBL/GenBank/DDBJ whole genome shotgun (WGS) entry which is preliminary data.</text>
</comment>
<reference evidence="2 3" key="1">
    <citation type="submission" date="2018-01" db="EMBL/GenBank/DDBJ databases">
        <title>Genomic Encyclopedia of Type Strains, Phase III (KMG-III): the genomes of soil and plant-associated and newly described type strains.</title>
        <authorList>
            <person name="Whitman W."/>
        </authorList>
    </citation>
    <scope>NUCLEOTIDE SEQUENCE [LARGE SCALE GENOMIC DNA]</scope>
    <source>
        <strain evidence="2 3">HKI456</strain>
    </source>
</reference>
<dbReference type="InterPro" id="IPR023346">
    <property type="entry name" value="Lysozyme-like_dom_sf"/>
</dbReference>